<keyword evidence="1" id="KW-0472">Membrane</keyword>
<keyword evidence="1" id="KW-1133">Transmembrane helix</keyword>
<protein>
    <submittedName>
        <fullName evidence="2">Helix-turn-helix domain-containing protein</fullName>
    </submittedName>
</protein>
<dbReference type="PANTHER" id="PTHR34475">
    <property type="match status" value="1"/>
</dbReference>
<dbReference type="InterPro" id="IPR001387">
    <property type="entry name" value="Cro/C1-type_HTH"/>
</dbReference>
<dbReference type="InterPro" id="IPR010982">
    <property type="entry name" value="Lambda_DNA-bd_dom_sf"/>
</dbReference>
<reference evidence="2 3" key="1">
    <citation type="submission" date="2020-01" db="EMBL/GenBank/DDBJ databases">
        <title>Complete genome sequence of a human oral phylogroup 1 Treponema sp. strain ATCC 700766, originally isolated from periodontitis dental plaque.</title>
        <authorList>
            <person name="Chan Y."/>
            <person name="Huo Y.-B."/>
            <person name="Yu X.-L."/>
            <person name="Zeng H."/>
            <person name="Leung W.-K."/>
            <person name="Watt R.M."/>
        </authorList>
    </citation>
    <scope>NUCLEOTIDE SEQUENCE [LARGE SCALE GENOMIC DNA]</scope>
    <source>
        <strain evidence="2 3">OMZ 804</strain>
    </source>
</reference>
<sequence>MQDIGNVLEKARNEKQIGLEQASRETNIARRYLEALETGMYEVFPGEPYVIGFLRNYAEYLGLNPNECVTLYKQTKIQETAVPPEKLIPQRQFTVPRGVFIGAGILVFLIALFFIAKIVISKIGTAIKDRPVQPTGQTEIIEKKENASYTLSQEVFEKRLFKGDVVMLPLGGKEYQLKVEKTAPELYLATDIGTQIIALGQSLVLDLNGDVTADVKISVEDIDTSDESKGALVEILTTGFSEPVSPETPAIKIPDQVAQPETAKYKVLFDAGSAYPVTLNATFRSYCLFRYEQDRANRDERYYQKSEQLTVQANNGIRIWASNGNAVKMQIIAGGKTIDIEVSRPGEVIVKDLKWIKDDESGRYAFVVMDVD</sequence>
<dbReference type="Gene3D" id="1.10.260.40">
    <property type="entry name" value="lambda repressor-like DNA-binding domains"/>
    <property type="match status" value="1"/>
</dbReference>
<dbReference type="PANTHER" id="PTHR34475:SF1">
    <property type="entry name" value="CYTOSKELETON PROTEIN RODZ"/>
    <property type="match status" value="1"/>
</dbReference>
<dbReference type="Proteomes" id="UP000464374">
    <property type="component" value="Chromosome"/>
</dbReference>
<evidence type="ECO:0000256" key="1">
    <source>
        <dbReference type="SAM" id="Phobius"/>
    </source>
</evidence>
<dbReference type="KEGG" id="trz:GWP43_08490"/>
<dbReference type="RefSeq" id="WP_162663797.1">
    <property type="nucleotide sequence ID" value="NZ_CP048020.1"/>
</dbReference>
<accession>A0A6P1Y133</accession>
<dbReference type="EMBL" id="CP048020">
    <property type="protein sequence ID" value="QHX43477.1"/>
    <property type="molecule type" value="Genomic_DNA"/>
</dbReference>
<dbReference type="Pfam" id="PF13413">
    <property type="entry name" value="HTH_25"/>
    <property type="match status" value="1"/>
</dbReference>
<keyword evidence="1" id="KW-0812">Transmembrane</keyword>
<dbReference type="GO" id="GO:0003677">
    <property type="term" value="F:DNA binding"/>
    <property type="evidence" value="ECO:0007669"/>
    <property type="project" value="InterPro"/>
</dbReference>
<dbReference type="InterPro" id="IPR050400">
    <property type="entry name" value="Bact_Cytoskel_RodZ"/>
</dbReference>
<gene>
    <name evidence="2" type="ORF">GWP43_08490</name>
</gene>
<evidence type="ECO:0000313" key="2">
    <source>
        <dbReference type="EMBL" id="QHX43477.1"/>
    </source>
</evidence>
<dbReference type="CDD" id="cd00093">
    <property type="entry name" value="HTH_XRE"/>
    <property type="match status" value="1"/>
</dbReference>
<evidence type="ECO:0000313" key="3">
    <source>
        <dbReference type="Proteomes" id="UP000464374"/>
    </source>
</evidence>
<dbReference type="AlphaFoldDB" id="A0A6P1Y133"/>
<proteinExistence type="predicted"/>
<organism evidence="2 3">
    <name type="scientific">Treponema vincentii</name>
    <dbReference type="NCBI Taxonomy" id="69710"/>
    <lineage>
        <taxon>Bacteria</taxon>
        <taxon>Pseudomonadati</taxon>
        <taxon>Spirochaetota</taxon>
        <taxon>Spirochaetia</taxon>
        <taxon>Spirochaetales</taxon>
        <taxon>Treponemataceae</taxon>
        <taxon>Treponema</taxon>
    </lineage>
</organism>
<feature type="transmembrane region" description="Helical" evidence="1">
    <location>
        <begin position="99"/>
        <end position="120"/>
    </location>
</feature>
<name>A0A6P1Y133_9SPIR</name>